<dbReference type="Pfam" id="PF00392">
    <property type="entry name" value="GntR"/>
    <property type="match status" value="1"/>
</dbReference>
<dbReference type="Proteomes" id="UP000198318">
    <property type="component" value="Unassembled WGS sequence"/>
</dbReference>
<dbReference type="PRINTS" id="PR00035">
    <property type="entry name" value="HTHGNTR"/>
</dbReference>
<dbReference type="OrthoDB" id="4338617at2"/>
<evidence type="ECO:0000256" key="2">
    <source>
        <dbReference type="ARBA" id="ARBA00023125"/>
    </source>
</evidence>
<evidence type="ECO:0000259" key="4">
    <source>
        <dbReference type="PROSITE" id="PS50949"/>
    </source>
</evidence>
<gene>
    <name evidence="5" type="ORF">SAMN05443665_10072</name>
</gene>
<dbReference type="GO" id="GO:0003677">
    <property type="term" value="F:DNA binding"/>
    <property type="evidence" value="ECO:0007669"/>
    <property type="project" value="UniProtKB-KW"/>
</dbReference>
<evidence type="ECO:0000256" key="1">
    <source>
        <dbReference type="ARBA" id="ARBA00023015"/>
    </source>
</evidence>
<keyword evidence="6" id="KW-1185">Reference proteome</keyword>
<evidence type="ECO:0000256" key="3">
    <source>
        <dbReference type="ARBA" id="ARBA00023163"/>
    </source>
</evidence>
<proteinExistence type="predicted"/>
<dbReference type="InterPro" id="IPR000524">
    <property type="entry name" value="Tscrpt_reg_HTH_GntR"/>
</dbReference>
<keyword evidence="1" id="KW-0805">Transcription regulation</keyword>
<dbReference type="PANTHER" id="PTHR44846">
    <property type="entry name" value="MANNOSYL-D-GLYCERATE TRANSPORT/METABOLISM SYSTEM REPRESSOR MNGR-RELATED"/>
    <property type="match status" value="1"/>
</dbReference>
<keyword evidence="3" id="KW-0804">Transcription</keyword>
<dbReference type="InterPro" id="IPR036390">
    <property type="entry name" value="WH_DNA-bd_sf"/>
</dbReference>
<name>A0A239G3P9_9ACTN</name>
<reference evidence="5 6" key="1">
    <citation type="submission" date="2017-06" db="EMBL/GenBank/DDBJ databases">
        <authorList>
            <person name="Kim H.J."/>
            <person name="Triplett B.A."/>
        </authorList>
    </citation>
    <scope>NUCLEOTIDE SEQUENCE [LARGE SCALE GENOMIC DNA]</scope>
    <source>
        <strain evidence="5 6">DSM 44715</strain>
    </source>
</reference>
<dbReference type="CDD" id="cd07377">
    <property type="entry name" value="WHTH_GntR"/>
    <property type="match status" value="1"/>
</dbReference>
<evidence type="ECO:0000313" key="5">
    <source>
        <dbReference type="EMBL" id="SNS63635.1"/>
    </source>
</evidence>
<dbReference type="InterPro" id="IPR050679">
    <property type="entry name" value="Bact_HTH_transcr_reg"/>
</dbReference>
<dbReference type="Gene3D" id="1.10.10.10">
    <property type="entry name" value="Winged helix-like DNA-binding domain superfamily/Winged helix DNA-binding domain"/>
    <property type="match status" value="1"/>
</dbReference>
<feature type="domain" description="HTH gntR-type" evidence="4">
    <location>
        <begin position="13"/>
        <end position="81"/>
    </location>
</feature>
<dbReference type="GO" id="GO:0045892">
    <property type="term" value="P:negative regulation of DNA-templated transcription"/>
    <property type="evidence" value="ECO:0007669"/>
    <property type="project" value="TreeGrafter"/>
</dbReference>
<dbReference type="SUPFAM" id="SSF46785">
    <property type="entry name" value="Winged helix' DNA-binding domain"/>
    <property type="match status" value="1"/>
</dbReference>
<dbReference type="PANTHER" id="PTHR44846:SF1">
    <property type="entry name" value="MANNOSYL-D-GLYCERATE TRANSPORT_METABOLISM SYSTEM REPRESSOR MNGR-RELATED"/>
    <property type="match status" value="1"/>
</dbReference>
<evidence type="ECO:0000313" key="6">
    <source>
        <dbReference type="Proteomes" id="UP000198318"/>
    </source>
</evidence>
<organism evidence="5 6">
    <name type="scientific">Actinomadura meyerae</name>
    <dbReference type="NCBI Taxonomy" id="240840"/>
    <lineage>
        <taxon>Bacteria</taxon>
        <taxon>Bacillati</taxon>
        <taxon>Actinomycetota</taxon>
        <taxon>Actinomycetes</taxon>
        <taxon>Streptosporangiales</taxon>
        <taxon>Thermomonosporaceae</taxon>
        <taxon>Actinomadura</taxon>
    </lineage>
</organism>
<dbReference type="PROSITE" id="PS50949">
    <property type="entry name" value="HTH_GNTR"/>
    <property type="match status" value="1"/>
</dbReference>
<protein>
    <submittedName>
        <fullName evidence="5">Regulatory protein, gntR family</fullName>
    </submittedName>
</protein>
<dbReference type="AlphaFoldDB" id="A0A239G3P9"/>
<dbReference type="EMBL" id="FZOR01000007">
    <property type="protein sequence ID" value="SNS63635.1"/>
    <property type="molecule type" value="Genomic_DNA"/>
</dbReference>
<accession>A0A239G3P9</accession>
<sequence>MVLIMEEIKDGPVPKWRQLADRIAARIESGELAPGDPIPSETALEAQYALARGTIRKAIAALREEGVIVTTRGKGSYVAESVGDEQG</sequence>
<dbReference type="SMART" id="SM00345">
    <property type="entry name" value="HTH_GNTR"/>
    <property type="match status" value="1"/>
</dbReference>
<dbReference type="InterPro" id="IPR036388">
    <property type="entry name" value="WH-like_DNA-bd_sf"/>
</dbReference>
<dbReference type="GO" id="GO:0003700">
    <property type="term" value="F:DNA-binding transcription factor activity"/>
    <property type="evidence" value="ECO:0007669"/>
    <property type="project" value="InterPro"/>
</dbReference>
<keyword evidence="2" id="KW-0238">DNA-binding</keyword>